<evidence type="ECO:0000256" key="9">
    <source>
        <dbReference type="ARBA" id="ARBA00074072"/>
    </source>
</evidence>
<keyword evidence="4 12" id="KW-1133">Transmembrane helix</keyword>
<keyword evidence="2 12" id="KW-0812">Transmembrane</keyword>
<organism evidence="15 16">
    <name type="scientific">Monodelphis domestica</name>
    <name type="common">Gray short-tailed opossum</name>
    <dbReference type="NCBI Taxonomy" id="13616"/>
    <lineage>
        <taxon>Eukaryota</taxon>
        <taxon>Metazoa</taxon>
        <taxon>Chordata</taxon>
        <taxon>Craniata</taxon>
        <taxon>Vertebrata</taxon>
        <taxon>Euteleostomi</taxon>
        <taxon>Mammalia</taxon>
        <taxon>Metatheria</taxon>
        <taxon>Didelphimorphia</taxon>
        <taxon>Didelphidae</taxon>
        <taxon>Monodelphis</taxon>
    </lineage>
</organism>
<dbReference type="GO" id="GO:0090141">
    <property type="term" value="P:positive regulation of mitochondrial fission"/>
    <property type="evidence" value="ECO:0000318"/>
    <property type="project" value="GO_Central"/>
</dbReference>
<feature type="region of interest" description="Disordered" evidence="11">
    <location>
        <begin position="192"/>
        <end position="241"/>
    </location>
</feature>
<dbReference type="GeneTree" id="ENSGT00390000013127"/>
<feature type="domain" description="Mab-21-like HhH/H2TH-like" evidence="13">
    <location>
        <begin position="470"/>
        <end position="556"/>
    </location>
</feature>
<reference evidence="15" key="2">
    <citation type="submission" date="2025-08" db="UniProtKB">
        <authorList>
            <consortium name="Ensembl"/>
        </authorList>
    </citation>
    <scope>IDENTIFICATION</scope>
</reference>
<reference evidence="15 16" key="1">
    <citation type="journal article" date="2007" name="Nature">
        <title>Genome of the marsupial Monodelphis domestica reveals innovation in non-coding sequences.</title>
        <authorList>
            <person name="Mikkelsen T.S."/>
            <person name="Wakefield M.J."/>
            <person name="Aken B."/>
            <person name="Amemiya C.T."/>
            <person name="Chang J.L."/>
            <person name="Duke S."/>
            <person name="Garber M."/>
            <person name="Gentles A.J."/>
            <person name="Goodstadt L."/>
            <person name="Heger A."/>
            <person name="Jurka J."/>
            <person name="Kamal M."/>
            <person name="Mauceli E."/>
            <person name="Searle S.M."/>
            <person name="Sharpe T."/>
            <person name="Baker M.L."/>
            <person name="Batzer M.A."/>
            <person name="Benos P.V."/>
            <person name="Belov K."/>
            <person name="Clamp M."/>
            <person name="Cook A."/>
            <person name="Cuff J."/>
            <person name="Das R."/>
            <person name="Davidow L."/>
            <person name="Deakin J.E."/>
            <person name="Fazzari M.J."/>
            <person name="Glass J.L."/>
            <person name="Grabherr M."/>
            <person name="Greally J.M."/>
            <person name="Gu W."/>
            <person name="Hore T.A."/>
            <person name="Huttley G.A."/>
            <person name="Kleber M."/>
            <person name="Jirtle R.L."/>
            <person name="Koina E."/>
            <person name="Lee J.T."/>
            <person name="Mahony S."/>
            <person name="Marra M.A."/>
            <person name="Miller R.D."/>
            <person name="Nicholls R.D."/>
            <person name="Oda M."/>
            <person name="Papenfuss A.T."/>
            <person name="Parra Z.E."/>
            <person name="Pollock D.D."/>
            <person name="Ray D.A."/>
            <person name="Schein J.E."/>
            <person name="Speed T.P."/>
            <person name="Thompson K."/>
            <person name="VandeBerg J.L."/>
            <person name="Wade C.M."/>
            <person name="Walker J.A."/>
            <person name="Waters P.D."/>
            <person name="Webber C."/>
            <person name="Weidman J.R."/>
            <person name="Xie X."/>
            <person name="Zody M.C."/>
            <person name="Baldwin J."/>
            <person name="Abdouelleil A."/>
            <person name="Abdulkadir J."/>
            <person name="Abebe A."/>
            <person name="Abera B."/>
            <person name="Abreu J."/>
            <person name="Acer S.C."/>
            <person name="Aftuck L."/>
            <person name="Alexander A."/>
            <person name="An P."/>
            <person name="Anderson E."/>
            <person name="Anderson S."/>
            <person name="Arachi H."/>
            <person name="Azer M."/>
            <person name="Bachantsang P."/>
            <person name="Barry A."/>
            <person name="Bayul T."/>
            <person name="Berlin A."/>
            <person name="Bessette D."/>
            <person name="Bloom T."/>
            <person name="Bloom T."/>
            <person name="Boguslavskiy L."/>
            <person name="Bonnet C."/>
            <person name="Boukhgalter B."/>
            <person name="Bourzgui I."/>
            <person name="Brown A."/>
            <person name="Cahill P."/>
            <person name="Channer S."/>
            <person name="Cheshatsang Y."/>
            <person name="Chuda L."/>
            <person name="Citroen M."/>
            <person name="Collymore A."/>
            <person name="Cooke P."/>
            <person name="Costello M."/>
            <person name="D'Aco K."/>
            <person name="Daza R."/>
            <person name="De Haan G."/>
            <person name="DeGray S."/>
            <person name="DeMaso C."/>
            <person name="Dhargay N."/>
            <person name="Dooley K."/>
            <person name="Dooley E."/>
            <person name="Doricent M."/>
            <person name="Dorje P."/>
            <person name="Dorjee K."/>
            <person name="Dupes A."/>
            <person name="Elong R."/>
            <person name="Falk J."/>
            <person name="Farina A."/>
            <person name="Faro S."/>
            <person name="Ferguson D."/>
            <person name="Fisher S."/>
            <person name="Foley C.D."/>
            <person name="Franke A."/>
            <person name="Friedrich D."/>
            <person name="Gadbois L."/>
            <person name="Gearin G."/>
            <person name="Gearin C.R."/>
            <person name="Giannoukos G."/>
            <person name="Goode T."/>
            <person name="Graham J."/>
            <person name="Grandbois E."/>
            <person name="Grewal S."/>
            <person name="Gyaltsen K."/>
            <person name="Hafez N."/>
            <person name="Hagos B."/>
            <person name="Hall J."/>
            <person name="Henson C."/>
            <person name="Hollinger A."/>
            <person name="Honan T."/>
            <person name="Huard M.D."/>
            <person name="Hughes L."/>
            <person name="Hurhula B."/>
            <person name="Husby M.E."/>
            <person name="Kamat A."/>
            <person name="Kanga B."/>
            <person name="Kashin S."/>
            <person name="Khazanovich D."/>
            <person name="Kisner P."/>
            <person name="Lance K."/>
            <person name="Lara M."/>
            <person name="Lee W."/>
            <person name="Lennon N."/>
            <person name="Letendre F."/>
            <person name="LeVine R."/>
            <person name="Lipovsky A."/>
            <person name="Liu X."/>
            <person name="Liu J."/>
            <person name="Liu S."/>
            <person name="Lokyitsang T."/>
            <person name="Lokyitsang Y."/>
            <person name="Lubonja R."/>
            <person name="Lui A."/>
            <person name="MacDonald P."/>
            <person name="Magnisalis V."/>
            <person name="Maru K."/>
            <person name="Matthews C."/>
            <person name="McCusker W."/>
            <person name="McDonough S."/>
            <person name="Mehta T."/>
            <person name="Meldrim J."/>
            <person name="Meneus L."/>
            <person name="Mihai O."/>
            <person name="Mihalev A."/>
            <person name="Mihova T."/>
            <person name="Mittelman R."/>
            <person name="Mlenga V."/>
            <person name="Montmayeur A."/>
            <person name="Mulrain L."/>
            <person name="Navidi A."/>
            <person name="Naylor J."/>
            <person name="Negash T."/>
            <person name="Nguyen T."/>
            <person name="Nguyen N."/>
            <person name="Nicol R."/>
            <person name="Norbu C."/>
            <person name="Norbu N."/>
            <person name="Novod N."/>
            <person name="O'Neill B."/>
            <person name="Osman S."/>
            <person name="Markiewicz E."/>
            <person name="Oyono O.L."/>
            <person name="Patti C."/>
            <person name="Phunkhang P."/>
            <person name="Pierre F."/>
            <person name="Priest M."/>
            <person name="Raghuraman S."/>
            <person name="Rege F."/>
            <person name="Reyes R."/>
            <person name="Rise C."/>
            <person name="Rogov P."/>
            <person name="Ross K."/>
            <person name="Ryan E."/>
            <person name="Settipalli S."/>
            <person name="Shea T."/>
            <person name="Sherpa N."/>
            <person name="Shi L."/>
            <person name="Shih D."/>
            <person name="Sparrow T."/>
            <person name="Spaulding J."/>
            <person name="Stalker J."/>
            <person name="Stange-Thomann N."/>
            <person name="Stavropoulos S."/>
            <person name="Stone C."/>
            <person name="Strader C."/>
            <person name="Tesfaye S."/>
            <person name="Thomson T."/>
            <person name="Thoulutsang Y."/>
            <person name="Thoulutsang D."/>
            <person name="Topham K."/>
            <person name="Topping I."/>
            <person name="Tsamla T."/>
            <person name="Vassiliev H."/>
            <person name="Vo A."/>
            <person name="Wangchuk T."/>
            <person name="Wangdi T."/>
            <person name="Weiand M."/>
            <person name="Wilkinson J."/>
            <person name="Wilson A."/>
            <person name="Yadav S."/>
            <person name="Young G."/>
            <person name="Yu Q."/>
            <person name="Zembek L."/>
            <person name="Zhong D."/>
            <person name="Zimmer A."/>
            <person name="Zwirko Z."/>
            <person name="Jaffe D.B."/>
            <person name="Alvarez P."/>
            <person name="Brockman W."/>
            <person name="Butler J."/>
            <person name="Chin C."/>
            <person name="Gnerre S."/>
            <person name="MacCallum I."/>
            <person name="Graves J.A."/>
            <person name="Ponting C.P."/>
            <person name="Breen M."/>
            <person name="Samollow P.B."/>
            <person name="Lander E.S."/>
            <person name="Lindblad-Toh K."/>
        </authorList>
    </citation>
    <scope>NUCLEOTIDE SEQUENCE [LARGE SCALE GENOMIC DNA]</scope>
</reference>
<dbReference type="GO" id="GO:0005741">
    <property type="term" value="C:mitochondrial outer membrane"/>
    <property type="evidence" value="ECO:0000318"/>
    <property type="project" value="GO_Central"/>
</dbReference>
<dbReference type="AlphaFoldDB" id="A0A5F8GI67"/>
<dbReference type="SMART" id="SM01265">
    <property type="entry name" value="Mab-21"/>
    <property type="match status" value="1"/>
</dbReference>
<dbReference type="Pfam" id="PF20266">
    <property type="entry name" value="Mab-21_C"/>
    <property type="match status" value="1"/>
</dbReference>
<proteinExistence type="inferred from homology"/>
<evidence type="ECO:0000256" key="3">
    <source>
        <dbReference type="ARBA" id="ARBA00022787"/>
    </source>
</evidence>
<evidence type="ECO:0000256" key="11">
    <source>
        <dbReference type="SAM" id="MobiDB-lite"/>
    </source>
</evidence>
<dbReference type="STRING" id="13616.ENSMODP00000047318"/>
<evidence type="ECO:0000259" key="14">
    <source>
        <dbReference type="Pfam" id="PF21297"/>
    </source>
</evidence>
<comment type="subunit">
    <text evidence="8">Interacts with DNM1L.</text>
</comment>
<dbReference type="FunFam" id="1.10.1410.40:FF:000003">
    <property type="entry name" value="Mitochondrial dynamics protein MID51"/>
    <property type="match status" value="1"/>
</dbReference>
<dbReference type="InterPro" id="IPR046906">
    <property type="entry name" value="Mab-21_HhH/H2TH-like"/>
</dbReference>
<evidence type="ECO:0000313" key="16">
    <source>
        <dbReference type="Proteomes" id="UP000002280"/>
    </source>
</evidence>
<accession>A0A5F8GI67</accession>
<keyword evidence="6 12" id="KW-0472">Membrane</keyword>
<reference evidence="15" key="3">
    <citation type="submission" date="2025-09" db="UniProtKB">
        <authorList>
            <consortium name="Ensembl"/>
        </authorList>
    </citation>
    <scope>IDENTIFICATION</scope>
</reference>
<dbReference type="Pfam" id="PF21297">
    <property type="entry name" value="MID51-like_C"/>
    <property type="match status" value="1"/>
</dbReference>
<sequence>MVTFFMLFPPPLSPATATLPPPGWGVLAPACPVVLFLKRRKGGPFMSFPANFNFKRPVDGPFLLPYGYDKCCPAHPAPSLLFNPWGGPPVLHSQGFPLPTSASTLSCLSRWIMAEFSQKRGKHRDEDPLSSAVDFLLANARLVLGVGGAAVLGIATLAVKRLIDRATSPPDTEDGKAEQKCIEESWQELSLLKASPRRPKPRRDDLSQPRPPSAQAPRAPEPDLSGEPAAVPGSRHPSPPPPLCLTLQERLLAYYQSHVVVSEADVALATRLAGDIAQELQSYLRGRFPELPFGDLAPSSPLHDGLEAVAADRTCLLVPLVLEPGLWTFIPGEDTIANDPHYWVIRRTELEYFPRGSSPWDRFLVGGYLSSSTLLEVLRKALVGSVNWPAIGSMMDCLIRPGVASDELLLDVQHEQLELSIALFPAAAGEARSLLARPREGLLENLWQQDFYQAEASKLRELDGADSGARRVCLQLLRGVCKHHPSLKRLGVSHLAQVILHLSEAETAWAQDALAERFQQAIAELVGYLEEGALPCYFNRHVNLFSGLQEWEIDDMGFALYRAVTAPELLLA</sequence>
<dbReference type="PANTHER" id="PTHR16451">
    <property type="entry name" value="MITOCHONDRIAL DYNAMICS PROTEINS 49/51 FAMILY MEMBER"/>
    <property type="match status" value="1"/>
</dbReference>
<dbReference type="Bgee" id="ENSMODG00000013695">
    <property type="expression patterns" value="Expressed in skeletal muscle tissue and 17 other cell types or tissues"/>
</dbReference>
<protein>
    <recommendedName>
        <fullName evidence="9">Mitochondrial dynamics protein MID49</fullName>
    </recommendedName>
    <alternativeName>
        <fullName evidence="10">Mitochondrial elongation factor 2</fullName>
    </alternativeName>
</protein>
<dbReference type="PANTHER" id="PTHR16451:SF11">
    <property type="entry name" value="MITOCHONDRIAL DYNAMICS PROTEIN MID49"/>
    <property type="match status" value="1"/>
</dbReference>
<evidence type="ECO:0000256" key="2">
    <source>
        <dbReference type="ARBA" id="ARBA00022692"/>
    </source>
</evidence>
<dbReference type="InterPro" id="IPR045909">
    <property type="entry name" value="MID49/MID51"/>
</dbReference>
<evidence type="ECO:0000313" key="15">
    <source>
        <dbReference type="Ensembl" id="ENSMODP00000047318.1"/>
    </source>
</evidence>
<dbReference type="Gene3D" id="3.30.460.90">
    <property type="match status" value="1"/>
</dbReference>
<dbReference type="GO" id="GO:0007005">
    <property type="term" value="P:mitochondrion organization"/>
    <property type="evidence" value="ECO:0007669"/>
    <property type="project" value="InterPro"/>
</dbReference>
<evidence type="ECO:0000256" key="4">
    <source>
        <dbReference type="ARBA" id="ARBA00022989"/>
    </source>
</evidence>
<evidence type="ECO:0000256" key="5">
    <source>
        <dbReference type="ARBA" id="ARBA00023128"/>
    </source>
</evidence>
<comment type="similarity">
    <text evidence="7">Belongs to the MID49/MID51 family.</text>
</comment>
<keyword evidence="3" id="KW-1000">Mitochondrion outer membrane</keyword>
<evidence type="ECO:0000256" key="7">
    <source>
        <dbReference type="ARBA" id="ARBA00061008"/>
    </source>
</evidence>
<dbReference type="InterPro" id="IPR024810">
    <property type="entry name" value="MAB21L/cGLR"/>
</dbReference>
<evidence type="ECO:0000256" key="8">
    <source>
        <dbReference type="ARBA" id="ARBA00063411"/>
    </source>
</evidence>
<dbReference type="FunFam" id="3.30.460.90:FF:000004">
    <property type="entry name" value="Mitochondrial elongation factor 2"/>
    <property type="match status" value="1"/>
</dbReference>
<evidence type="ECO:0000259" key="13">
    <source>
        <dbReference type="Pfam" id="PF20266"/>
    </source>
</evidence>
<keyword evidence="5" id="KW-0496">Mitochondrion</keyword>
<comment type="subcellular location">
    <subcellularLocation>
        <location evidence="1">Mitochondrion outer membrane</location>
        <topology evidence="1">Single-pass membrane protein</topology>
    </subcellularLocation>
</comment>
<dbReference type="Gene3D" id="1.10.1410.40">
    <property type="match status" value="1"/>
</dbReference>
<feature type="transmembrane region" description="Helical" evidence="12">
    <location>
        <begin position="142"/>
        <end position="159"/>
    </location>
</feature>
<dbReference type="InterPro" id="IPR049097">
    <property type="entry name" value="MID51-like_C"/>
</dbReference>
<evidence type="ECO:0000256" key="10">
    <source>
        <dbReference type="ARBA" id="ARBA00080814"/>
    </source>
</evidence>
<dbReference type="Ensembl" id="ENSMODT00000059216.1">
    <property type="protein sequence ID" value="ENSMODP00000047318.1"/>
    <property type="gene ID" value="ENSMODG00000013695.3"/>
</dbReference>
<dbReference type="InParanoid" id="A0A5F8GI67"/>
<dbReference type="Proteomes" id="UP000002280">
    <property type="component" value="Chromosome 6"/>
</dbReference>
<feature type="transmembrane region" description="Helical" evidence="12">
    <location>
        <begin position="20"/>
        <end position="37"/>
    </location>
</feature>
<evidence type="ECO:0000256" key="12">
    <source>
        <dbReference type="SAM" id="Phobius"/>
    </source>
</evidence>
<keyword evidence="16" id="KW-1185">Reference proteome</keyword>
<name>A0A5F8GI67_MONDO</name>
<evidence type="ECO:0000256" key="1">
    <source>
        <dbReference type="ARBA" id="ARBA00004572"/>
    </source>
</evidence>
<evidence type="ECO:0000256" key="6">
    <source>
        <dbReference type="ARBA" id="ARBA00023136"/>
    </source>
</evidence>
<feature type="domain" description="Mitochondrial dynamics protein MID51-like C-terminal" evidence="14">
    <location>
        <begin position="265"/>
        <end position="455"/>
    </location>
</feature>
<dbReference type="OMA" id="WDRHLVG"/>
<dbReference type="FunCoup" id="A0A5F8GI67">
    <property type="interactions" value="99"/>
</dbReference>